<gene>
    <name evidence="2" type="ORF">HHI36_005741</name>
</gene>
<keyword evidence="1" id="KW-1133">Transmembrane helix</keyword>
<reference evidence="2 3" key="1">
    <citation type="journal article" date="2021" name="BMC Biol.">
        <title>Horizontally acquired antibacterial genes associated with adaptive radiation of ladybird beetles.</title>
        <authorList>
            <person name="Li H.S."/>
            <person name="Tang X.F."/>
            <person name="Huang Y.H."/>
            <person name="Xu Z.Y."/>
            <person name="Chen M.L."/>
            <person name="Du X.Y."/>
            <person name="Qiu B.Y."/>
            <person name="Chen P.T."/>
            <person name="Zhang W."/>
            <person name="Slipinski A."/>
            <person name="Escalona H.E."/>
            <person name="Waterhouse R.M."/>
            <person name="Zwick A."/>
            <person name="Pang H."/>
        </authorList>
    </citation>
    <scope>NUCLEOTIDE SEQUENCE [LARGE SCALE GENOMIC DNA]</scope>
    <source>
        <strain evidence="2">SYSU2018</strain>
    </source>
</reference>
<dbReference type="Proteomes" id="UP001516400">
    <property type="component" value="Unassembled WGS sequence"/>
</dbReference>
<name>A0ABD2NV02_9CUCU</name>
<proteinExistence type="predicted"/>
<accession>A0ABD2NV02</accession>
<dbReference type="EMBL" id="JABFTP020000144">
    <property type="protein sequence ID" value="KAL3282561.1"/>
    <property type="molecule type" value="Genomic_DNA"/>
</dbReference>
<evidence type="ECO:0008006" key="4">
    <source>
        <dbReference type="Google" id="ProtNLM"/>
    </source>
</evidence>
<comment type="caution">
    <text evidence="2">The sequence shown here is derived from an EMBL/GenBank/DDBJ whole genome shotgun (WGS) entry which is preliminary data.</text>
</comment>
<keyword evidence="1" id="KW-0472">Membrane</keyword>
<feature type="transmembrane region" description="Helical" evidence="1">
    <location>
        <begin position="20"/>
        <end position="38"/>
    </location>
</feature>
<evidence type="ECO:0000313" key="2">
    <source>
        <dbReference type="EMBL" id="KAL3282561.1"/>
    </source>
</evidence>
<sequence>MFMMFSIGWVSLNSCPLNRMIPIYLIVTGSLGAIAKFLRKTDNNWLFNISNCLVCAYIVWNFLGEFNIY</sequence>
<keyword evidence="3" id="KW-1185">Reference proteome</keyword>
<organism evidence="2 3">
    <name type="scientific">Cryptolaemus montrouzieri</name>
    <dbReference type="NCBI Taxonomy" id="559131"/>
    <lineage>
        <taxon>Eukaryota</taxon>
        <taxon>Metazoa</taxon>
        <taxon>Ecdysozoa</taxon>
        <taxon>Arthropoda</taxon>
        <taxon>Hexapoda</taxon>
        <taxon>Insecta</taxon>
        <taxon>Pterygota</taxon>
        <taxon>Neoptera</taxon>
        <taxon>Endopterygota</taxon>
        <taxon>Coleoptera</taxon>
        <taxon>Polyphaga</taxon>
        <taxon>Cucujiformia</taxon>
        <taxon>Coccinelloidea</taxon>
        <taxon>Coccinellidae</taxon>
        <taxon>Scymninae</taxon>
        <taxon>Scymnini</taxon>
        <taxon>Cryptolaemus</taxon>
    </lineage>
</organism>
<evidence type="ECO:0000256" key="1">
    <source>
        <dbReference type="SAM" id="Phobius"/>
    </source>
</evidence>
<keyword evidence="1" id="KW-0812">Transmembrane</keyword>
<dbReference type="AlphaFoldDB" id="A0ABD2NV02"/>
<feature type="transmembrane region" description="Helical" evidence="1">
    <location>
        <begin position="45"/>
        <end position="63"/>
    </location>
</feature>
<protein>
    <recommendedName>
        <fullName evidence="4">NADH dehydrogenase subunit 5</fullName>
    </recommendedName>
</protein>
<evidence type="ECO:0000313" key="3">
    <source>
        <dbReference type="Proteomes" id="UP001516400"/>
    </source>
</evidence>